<evidence type="ECO:0000313" key="2">
    <source>
        <dbReference type="Proteomes" id="UP000265080"/>
    </source>
</evidence>
<dbReference type="PANTHER" id="PTHR14241:SF1">
    <property type="entry name" value="INTERFERON-INDUCED PROTEIN 44-RELATED"/>
    <property type="match status" value="1"/>
</dbReference>
<dbReference type="STRING" id="161767.ENSAPEP00000029633"/>
<dbReference type="SUPFAM" id="SSF52540">
    <property type="entry name" value="P-loop containing nucleoside triphosphate hydrolases"/>
    <property type="match status" value="1"/>
</dbReference>
<reference evidence="1" key="3">
    <citation type="submission" date="2025-09" db="UniProtKB">
        <authorList>
            <consortium name="Ensembl"/>
        </authorList>
    </citation>
    <scope>IDENTIFICATION</scope>
</reference>
<reference evidence="1" key="2">
    <citation type="submission" date="2025-08" db="UniProtKB">
        <authorList>
            <consortium name="Ensembl"/>
        </authorList>
    </citation>
    <scope>IDENTIFICATION</scope>
</reference>
<proteinExistence type="predicted"/>
<accession>A0A3P8U2V0</accession>
<protein>
    <submittedName>
        <fullName evidence="1">Uncharacterized protein</fullName>
    </submittedName>
</protein>
<dbReference type="Ensembl" id="ENSAPET00000030428.1">
    <property type="protein sequence ID" value="ENSAPEP00000029633.1"/>
    <property type="gene ID" value="ENSAPEG00000021053.1"/>
</dbReference>
<organism evidence="1 2">
    <name type="scientific">Amphiprion percula</name>
    <name type="common">Orange clownfish</name>
    <name type="synonym">Lutjanus percula</name>
    <dbReference type="NCBI Taxonomy" id="161767"/>
    <lineage>
        <taxon>Eukaryota</taxon>
        <taxon>Metazoa</taxon>
        <taxon>Chordata</taxon>
        <taxon>Craniata</taxon>
        <taxon>Vertebrata</taxon>
        <taxon>Euteleostomi</taxon>
        <taxon>Actinopterygii</taxon>
        <taxon>Neopterygii</taxon>
        <taxon>Teleostei</taxon>
        <taxon>Neoteleostei</taxon>
        <taxon>Acanthomorphata</taxon>
        <taxon>Ovalentaria</taxon>
        <taxon>Pomacentridae</taxon>
        <taxon>Amphiprion</taxon>
    </lineage>
</organism>
<dbReference type="Proteomes" id="UP000265080">
    <property type="component" value="Chromosome 21"/>
</dbReference>
<dbReference type="PRINTS" id="PR00326">
    <property type="entry name" value="GTP1OBG"/>
</dbReference>
<dbReference type="CDD" id="cd00882">
    <property type="entry name" value="Ras_like_GTPase"/>
    <property type="match status" value="1"/>
</dbReference>
<reference evidence="1 2" key="1">
    <citation type="submission" date="2018-03" db="EMBL/GenBank/DDBJ databases">
        <title>Finding Nemo's genes: A chromosome-scale reference assembly of the genome of the orange clownfish Amphiprion percula.</title>
        <authorList>
            <person name="Lehmann R."/>
        </authorList>
    </citation>
    <scope>NUCLEOTIDE SEQUENCE</scope>
</reference>
<dbReference type="GO" id="GO:0006955">
    <property type="term" value="P:immune response"/>
    <property type="evidence" value="ECO:0007669"/>
    <property type="project" value="TreeGrafter"/>
</dbReference>
<dbReference type="GeneTree" id="ENSGT00940000160560"/>
<keyword evidence="2" id="KW-1185">Reference proteome</keyword>
<dbReference type="Gene3D" id="3.40.50.300">
    <property type="entry name" value="P-loop containing nucleotide triphosphate hydrolases"/>
    <property type="match status" value="1"/>
</dbReference>
<dbReference type="InterPro" id="IPR027417">
    <property type="entry name" value="P-loop_NTPase"/>
</dbReference>
<dbReference type="GO" id="GO:0005525">
    <property type="term" value="F:GTP binding"/>
    <property type="evidence" value="ECO:0007669"/>
    <property type="project" value="InterPro"/>
</dbReference>
<dbReference type="InterPro" id="IPR006073">
    <property type="entry name" value="GTP-bd"/>
</dbReference>
<dbReference type="PANTHER" id="PTHR14241">
    <property type="entry name" value="INTERFERON-INDUCED PROTEIN 44"/>
    <property type="match status" value="1"/>
</dbReference>
<sequence>MSSAVCTGCGLGYVWANLVFFFNSDKQRDLQYVNAYQPHKEVQHLRILLHGPPGVGKSSFINSVDTALRGRVATRALAEANSDESFSKRYRTYKIQKGEPGSFYPFVFNDTMGLEKGSKKGVGVHDIELIMKGCVKEDYKFNPTSRLSESDPGYNESPTVEDQVHILVCVVSASTLSILAQDTVDKIKEVREAASDKGIPQIAVITKIDKEFPEIKKDIKNVYKSIRLKEQMEKLSELLGIPLNCIFAVKNYCSEIETDDDTDTLILSALRKILDYGEDYLNDIKP</sequence>
<name>A0A3P8U2V0_AMPPE</name>
<dbReference type="AlphaFoldDB" id="A0A3P8U2V0"/>
<evidence type="ECO:0000313" key="1">
    <source>
        <dbReference type="Ensembl" id="ENSAPEP00000029633.1"/>
    </source>
</evidence>